<dbReference type="OrthoDB" id="565050at2"/>
<evidence type="ECO:0000256" key="4">
    <source>
        <dbReference type="ARBA" id="ARBA00023136"/>
    </source>
</evidence>
<proteinExistence type="predicted"/>
<feature type="transmembrane region" description="Helical" evidence="5">
    <location>
        <begin position="74"/>
        <end position="92"/>
    </location>
</feature>
<dbReference type="Proteomes" id="UP000305539">
    <property type="component" value="Unassembled WGS sequence"/>
</dbReference>
<protein>
    <submittedName>
        <fullName evidence="7">GtrA family protein</fullName>
    </submittedName>
</protein>
<dbReference type="Pfam" id="PF04138">
    <property type="entry name" value="GtrA_DPMS_TM"/>
    <property type="match status" value="1"/>
</dbReference>
<organism evidence="7 8">
    <name type="scientific">Trinickia terrae</name>
    <dbReference type="NCBI Taxonomy" id="2571161"/>
    <lineage>
        <taxon>Bacteria</taxon>
        <taxon>Pseudomonadati</taxon>
        <taxon>Pseudomonadota</taxon>
        <taxon>Betaproteobacteria</taxon>
        <taxon>Burkholderiales</taxon>
        <taxon>Burkholderiaceae</taxon>
        <taxon>Trinickia</taxon>
    </lineage>
</organism>
<evidence type="ECO:0000256" key="2">
    <source>
        <dbReference type="ARBA" id="ARBA00022692"/>
    </source>
</evidence>
<evidence type="ECO:0000256" key="3">
    <source>
        <dbReference type="ARBA" id="ARBA00022989"/>
    </source>
</evidence>
<feature type="transmembrane region" description="Helical" evidence="5">
    <location>
        <begin position="104"/>
        <end position="123"/>
    </location>
</feature>
<dbReference type="GO" id="GO:0016020">
    <property type="term" value="C:membrane"/>
    <property type="evidence" value="ECO:0007669"/>
    <property type="project" value="UniProtKB-SubCell"/>
</dbReference>
<sequence length="136" mass="14728">MSKLAITYAALAAIATVVNIAAQDISLRLYSGAFSIFASVAVGTIAGLAAKYVLDKKYIFSFKPRSAAHDVQTFIAYAAMGLVTTAIFWSFEFGFDQIFHTKEARFLGAVIGLAIGYVSKYMLDRKFVFGGAKSEQ</sequence>
<keyword evidence="8" id="KW-1185">Reference proteome</keyword>
<gene>
    <name evidence="7" type="ORF">FAZ69_04880</name>
</gene>
<evidence type="ECO:0000313" key="7">
    <source>
        <dbReference type="EMBL" id="TKC91855.1"/>
    </source>
</evidence>
<keyword evidence="3 5" id="KW-1133">Transmembrane helix</keyword>
<dbReference type="EMBL" id="SWJE01000002">
    <property type="protein sequence ID" value="TKC91855.1"/>
    <property type="molecule type" value="Genomic_DNA"/>
</dbReference>
<name>A0A4U1IEB6_9BURK</name>
<accession>A0A4U1IEB6</accession>
<evidence type="ECO:0000313" key="8">
    <source>
        <dbReference type="Proteomes" id="UP000305539"/>
    </source>
</evidence>
<dbReference type="GO" id="GO:0000271">
    <property type="term" value="P:polysaccharide biosynthetic process"/>
    <property type="evidence" value="ECO:0007669"/>
    <property type="project" value="InterPro"/>
</dbReference>
<dbReference type="InterPro" id="IPR007267">
    <property type="entry name" value="GtrA_DPMS_TM"/>
</dbReference>
<comment type="caution">
    <text evidence="7">The sequence shown here is derived from an EMBL/GenBank/DDBJ whole genome shotgun (WGS) entry which is preliminary data.</text>
</comment>
<reference evidence="7 8" key="1">
    <citation type="submission" date="2019-04" db="EMBL/GenBank/DDBJ databases">
        <title>Trinickia sp. 7GSK02, isolated from subtropical forest soil.</title>
        <authorList>
            <person name="Gao Z.-H."/>
            <person name="Qiu L.-H."/>
        </authorList>
    </citation>
    <scope>NUCLEOTIDE SEQUENCE [LARGE SCALE GENOMIC DNA]</scope>
    <source>
        <strain evidence="7 8">7GSK02</strain>
    </source>
</reference>
<evidence type="ECO:0000259" key="6">
    <source>
        <dbReference type="Pfam" id="PF04138"/>
    </source>
</evidence>
<feature type="transmembrane region" description="Helical" evidence="5">
    <location>
        <begin position="32"/>
        <end position="54"/>
    </location>
</feature>
<evidence type="ECO:0000256" key="5">
    <source>
        <dbReference type="SAM" id="Phobius"/>
    </source>
</evidence>
<feature type="domain" description="GtrA/DPMS transmembrane" evidence="6">
    <location>
        <begin position="8"/>
        <end position="129"/>
    </location>
</feature>
<dbReference type="NCBIfam" id="NF037976">
    <property type="entry name" value="gtrA_1"/>
    <property type="match status" value="1"/>
</dbReference>
<evidence type="ECO:0000256" key="1">
    <source>
        <dbReference type="ARBA" id="ARBA00004141"/>
    </source>
</evidence>
<keyword evidence="4 5" id="KW-0472">Membrane</keyword>
<keyword evidence="2 5" id="KW-0812">Transmembrane</keyword>
<dbReference type="AlphaFoldDB" id="A0A4U1IEB6"/>
<comment type="subcellular location">
    <subcellularLocation>
        <location evidence="1">Membrane</location>
        <topology evidence="1">Multi-pass membrane protein</topology>
    </subcellularLocation>
</comment>